<accession>A0AAW8F798</accession>
<dbReference type="EMBL" id="JAUSZV010000005">
    <property type="protein sequence ID" value="MDQ0905654.1"/>
    <property type="molecule type" value="Genomic_DNA"/>
</dbReference>
<comment type="caution">
    <text evidence="2">The sequence shown here is derived from an EMBL/GenBank/DDBJ whole genome shotgun (WGS) entry which is preliminary data.</text>
</comment>
<evidence type="ECO:0000313" key="3">
    <source>
        <dbReference type="Proteomes" id="UP001234216"/>
    </source>
</evidence>
<feature type="region of interest" description="Disordered" evidence="1">
    <location>
        <begin position="1"/>
        <end position="20"/>
    </location>
</feature>
<dbReference type="AlphaFoldDB" id="A0AAW8F798"/>
<name>A0AAW8F798_9ACTN</name>
<sequence length="41" mass="4042">MPAFPASSRTAHPRKARSARTAGTICGLVAAAGSAASWSAV</sequence>
<dbReference type="Proteomes" id="UP001234216">
    <property type="component" value="Unassembled WGS sequence"/>
</dbReference>
<proteinExistence type="predicted"/>
<protein>
    <submittedName>
        <fullName evidence="2">Uncharacterized protein</fullName>
    </submittedName>
</protein>
<organism evidence="2 3">
    <name type="scientific">Streptomyces canus</name>
    <dbReference type="NCBI Taxonomy" id="58343"/>
    <lineage>
        <taxon>Bacteria</taxon>
        <taxon>Bacillati</taxon>
        <taxon>Actinomycetota</taxon>
        <taxon>Actinomycetes</taxon>
        <taxon>Kitasatosporales</taxon>
        <taxon>Streptomycetaceae</taxon>
        <taxon>Streptomyces</taxon>
        <taxon>Streptomyces aurantiacus group</taxon>
    </lineage>
</organism>
<evidence type="ECO:0000256" key="1">
    <source>
        <dbReference type="SAM" id="MobiDB-lite"/>
    </source>
</evidence>
<evidence type="ECO:0000313" key="2">
    <source>
        <dbReference type="EMBL" id="MDQ0905654.1"/>
    </source>
</evidence>
<gene>
    <name evidence="2" type="ORF">QFZ22_001639</name>
</gene>
<reference evidence="2" key="1">
    <citation type="submission" date="2023-07" db="EMBL/GenBank/DDBJ databases">
        <title>Comparative genomics of wheat-associated soil bacteria to identify genetic determinants of phenazine resistance.</title>
        <authorList>
            <person name="Mouncey N."/>
        </authorList>
    </citation>
    <scope>NUCLEOTIDE SEQUENCE</scope>
    <source>
        <strain evidence="2">V4I22</strain>
    </source>
</reference>